<dbReference type="Pfam" id="PF05147">
    <property type="entry name" value="LANC_like"/>
    <property type="match status" value="1"/>
</dbReference>
<evidence type="ECO:0000256" key="1">
    <source>
        <dbReference type="PIRSR" id="PIRSR607822-1"/>
    </source>
</evidence>
<feature type="binding site" evidence="1">
    <location>
        <position position="330"/>
    </location>
    <ligand>
        <name>Zn(2+)</name>
        <dbReference type="ChEBI" id="CHEBI:29105"/>
    </ligand>
</feature>
<dbReference type="Gene3D" id="1.50.10.10">
    <property type="match status" value="1"/>
</dbReference>
<dbReference type="OrthoDB" id="5291353at2"/>
<dbReference type="GO" id="GO:0005886">
    <property type="term" value="C:plasma membrane"/>
    <property type="evidence" value="ECO:0007669"/>
    <property type="project" value="TreeGrafter"/>
</dbReference>
<dbReference type="RefSeq" id="WP_151125952.1">
    <property type="nucleotide sequence ID" value="NZ_CP088081.1"/>
</dbReference>
<organism evidence="3 4">
    <name type="scientific">Ideonella dechloratans</name>
    <dbReference type="NCBI Taxonomy" id="36863"/>
    <lineage>
        <taxon>Bacteria</taxon>
        <taxon>Pseudomonadati</taxon>
        <taxon>Pseudomonadota</taxon>
        <taxon>Betaproteobacteria</taxon>
        <taxon>Burkholderiales</taxon>
        <taxon>Sphaerotilaceae</taxon>
        <taxon>Ideonella</taxon>
    </lineage>
</organism>
<keyword evidence="1" id="KW-0862">Zinc</keyword>
<feature type="binding site" evidence="1">
    <location>
        <position position="331"/>
    </location>
    <ligand>
        <name>Zn(2+)</name>
        <dbReference type="ChEBI" id="CHEBI:29105"/>
    </ligand>
</feature>
<dbReference type="EMBL" id="VZPB01000091">
    <property type="protein sequence ID" value="KAB0572895.1"/>
    <property type="molecule type" value="Genomic_DNA"/>
</dbReference>
<name>A0A643F3N6_IDEDE</name>
<evidence type="ECO:0000256" key="2">
    <source>
        <dbReference type="SAM" id="MobiDB-lite"/>
    </source>
</evidence>
<dbReference type="GO" id="GO:0031179">
    <property type="term" value="P:peptide modification"/>
    <property type="evidence" value="ECO:0007669"/>
    <property type="project" value="InterPro"/>
</dbReference>
<dbReference type="SMART" id="SM01260">
    <property type="entry name" value="LANC_like"/>
    <property type="match status" value="1"/>
</dbReference>
<dbReference type="SUPFAM" id="SSF158745">
    <property type="entry name" value="LanC-like"/>
    <property type="match status" value="1"/>
</dbReference>
<feature type="binding site" evidence="1">
    <location>
        <position position="285"/>
    </location>
    <ligand>
        <name>Zn(2+)</name>
        <dbReference type="ChEBI" id="CHEBI:29105"/>
    </ligand>
</feature>
<dbReference type="InterPro" id="IPR007822">
    <property type="entry name" value="LANC-like"/>
</dbReference>
<keyword evidence="4" id="KW-1185">Reference proteome</keyword>
<dbReference type="GO" id="GO:0046872">
    <property type="term" value="F:metal ion binding"/>
    <property type="evidence" value="ECO:0007669"/>
    <property type="project" value="UniProtKB-KW"/>
</dbReference>
<accession>A0A643F3N6</accession>
<feature type="region of interest" description="Disordered" evidence="2">
    <location>
        <begin position="35"/>
        <end position="56"/>
    </location>
</feature>
<gene>
    <name evidence="3" type="ORF">F7Q92_20650</name>
</gene>
<keyword evidence="1" id="KW-0479">Metal-binding</keyword>
<dbReference type="PRINTS" id="PR01950">
    <property type="entry name" value="LANCSUPER"/>
</dbReference>
<dbReference type="Proteomes" id="UP000430120">
    <property type="component" value="Unassembled WGS sequence"/>
</dbReference>
<dbReference type="AlphaFoldDB" id="A0A643F3N6"/>
<proteinExistence type="predicted"/>
<protein>
    <submittedName>
        <fullName evidence="3">Lanthionine synthetase</fullName>
    </submittedName>
</protein>
<reference evidence="3 4" key="1">
    <citation type="submission" date="2019-09" db="EMBL/GenBank/DDBJ databases">
        <title>Draft genome sequences of 48 bacterial type strains from the CCUG.</title>
        <authorList>
            <person name="Tunovic T."/>
            <person name="Pineiro-Iglesias B."/>
            <person name="Unosson C."/>
            <person name="Inganas E."/>
            <person name="Ohlen M."/>
            <person name="Cardew S."/>
            <person name="Jensie-Markopoulos S."/>
            <person name="Salva-Serra F."/>
            <person name="Jaen-Luchoro D."/>
            <person name="Karlsson R."/>
            <person name="Svensson-Stadler L."/>
            <person name="Chun J."/>
            <person name="Moore E."/>
        </authorList>
    </citation>
    <scope>NUCLEOTIDE SEQUENCE [LARGE SCALE GENOMIC DNA]</scope>
    <source>
        <strain evidence="3 4">CCUG 30977</strain>
    </source>
</reference>
<evidence type="ECO:0000313" key="3">
    <source>
        <dbReference type="EMBL" id="KAB0572895.1"/>
    </source>
</evidence>
<dbReference type="PANTHER" id="PTHR12736">
    <property type="entry name" value="LANC-LIKE PROTEIN"/>
    <property type="match status" value="1"/>
</dbReference>
<sequence length="408" mass="43833">MLFDPARHEALCDTPWDAGRAQAALQDIVDDIERSRGPQGHWPVHPQDEEGDTPAGGFKSLYLGSAGLGWALWHLQQTGAVQLQHTDPVALLRSAHAAYLAAPDTGEVVPSFYLGEAGILLALWRATGDAAVAERLHAQVMANIGHPALEPLWGASGTMLAALHLWRLTGQARWREAFIQNVQALWARWDSRVGDGEPSAWVWTQDLYGRQARYLGAAHGWAGNLQPLLLGADLLAPAQRAALYTRCADTLVATAVQAGDGVNWPPQARVPGAEPAPTKWLMQWCHGAPGIVTALAGFPVGQDPRLDALLQAAGEAVWAAGPLAKGPGLCHGTAGNGQAFLVLHQRTGEARWLDRARRFAMHAIAQCGQQRQAHGVGRHTLWTGDAGVAVYLWQCLQARPGLPTLDFV</sequence>
<comment type="caution">
    <text evidence="3">The sequence shown here is derived from an EMBL/GenBank/DDBJ whole genome shotgun (WGS) entry which is preliminary data.</text>
</comment>
<dbReference type="InterPro" id="IPR012341">
    <property type="entry name" value="6hp_glycosidase-like_sf"/>
</dbReference>
<dbReference type="GO" id="GO:0005975">
    <property type="term" value="P:carbohydrate metabolic process"/>
    <property type="evidence" value="ECO:0007669"/>
    <property type="project" value="InterPro"/>
</dbReference>
<evidence type="ECO:0000313" key="4">
    <source>
        <dbReference type="Proteomes" id="UP000430120"/>
    </source>
</evidence>
<dbReference type="CDD" id="cd04794">
    <property type="entry name" value="euk_LANCL"/>
    <property type="match status" value="1"/>
</dbReference>
<dbReference type="PANTHER" id="PTHR12736:SF21">
    <property type="entry name" value="LANC-LIKE PROTEIN 2"/>
    <property type="match status" value="1"/>
</dbReference>